<gene>
    <name evidence="2" type="ORF">DPPLL_06770</name>
</gene>
<proteinExistence type="predicted"/>
<feature type="transmembrane region" description="Helical" evidence="1">
    <location>
        <begin position="287"/>
        <end position="308"/>
    </location>
</feature>
<feature type="transmembrane region" description="Helical" evidence="1">
    <location>
        <begin position="252"/>
        <end position="275"/>
    </location>
</feature>
<feature type="transmembrane region" description="Helical" evidence="1">
    <location>
        <begin position="407"/>
        <end position="425"/>
    </location>
</feature>
<protein>
    <recommendedName>
        <fullName evidence="4">Citrate transporter</fullName>
    </recommendedName>
</protein>
<dbReference type="EMBL" id="AP025516">
    <property type="protein sequence ID" value="BDD86312.1"/>
    <property type="molecule type" value="Genomic_DNA"/>
</dbReference>
<feature type="transmembrane region" description="Helical" evidence="1">
    <location>
        <begin position="82"/>
        <end position="101"/>
    </location>
</feature>
<dbReference type="Proteomes" id="UP000830055">
    <property type="component" value="Chromosome"/>
</dbReference>
<feature type="transmembrane region" description="Helical" evidence="1">
    <location>
        <begin position="121"/>
        <end position="140"/>
    </location>
</feature>
<keyword evidence="1" id="KW-0472">Membrane</keyword>
<evidence type="ECO:0000313" key="2">
    <source>
        <dbReference type="EMBL" id="BDD86312.1"/>
    </source>
</evidence>
<sequence length="431" mass="45113">MSRLAGMLLAAMTIGAIGHGLWPILPSWPAGLCAWIAALLLAPRVSRPQLVQIGLLLVIALMTIAGALLLDADIAWLRLLDTNVGLLSMLAAISFLQLLPIRTGSPATDERRGPVAYLKTLLSVAVFGGFINLSAMLLVADRVARKSGLSAFAGQSITRAFSGCPCWSPFFAGMAVVLTYVPETGLLRVVALGLPFAVVGLAVVFIEARLRHAGELADFEGYPLTVASLWLPCLLAAAVTFGHLLLPLASVMVIIALAALLVTVGVLAASSGVAASARRLGSYVQHGLPAMVGELLLFLAAGVLAVGLRGLSTGMHLSLPFLRVFDFSAAALLLAALILASMLGAHPIITISVVVPLLAPLHPDPQLLAVTLLFGWGLGTCGGPLSGTHLVMQGRYGISSLKGAMRNWPYVLAMYPLALLFLFLAERFQTV</sequence>
<dbReference type="RefSeq" id="WP_284153404.1">
    <property type="nucleotide sequence ID" value="NZ_AP025516.1"/>
</dbReference>
<accession>A0ABM7W5Y4</accession>
<feature type="transmembrane region" description="Helical" evidence="1">
    <location>
        <begin position="367"/>
        <end position="387"/>
    </location>
</feature>
<evidence type="ECO:0000256" key="1">
    <source>
        <dbReference type="SAM" id="Phobius"/>
    </source>
</evidence>
<feature type="transmembrane region" description="Helical" evidence="1">
    <location>
        <begin position="49"/>
        <end position="70"/>
    </location>
</feature>
<name>A0ABM7W5Y4_9BACT</name>
<evidence type="ECO:0000313" key="3">
    <source>
        <dbReference type="Proteomes" id="UP000830055"/>
    </source>
</evidence>
<feature type="transmembrane region" description="Helical" evidence="1">
    <location>
        <begin position="186"/>
        <end position="206"/>
    </location>
</feature>
<evidence type="ECO:0008006" key="4">
    <source>
        <dbReference type="Google" id="ProtNLM"/>
    </source>
</evidence>
<feature type="transmembrane region" description="Helical" evidence="1">
    <location>
        <begin position="227"/>
        <end position="246"/>
    </location>
</feature>
<keyword evidence="3" id="KW-1185">Reference proteome</keyword>
<organism evidence="2 3">
    <name type="scientific">Desulfofustis limnaeus</name>
    <dbReference type="NCBI Taxonomy" id="2740163"/>
    <lineage>
        <taxon>Bacteria</taxon>
        <taxon>Pseudomonadati</taxon>
        <taxon>Thermodesulfobacteriota</taxon>
        <taxon>Desulfobulbia</taxon>
        <taxon>Desulfobulbales</taxon>
        <taxon>Desulfocapsaceae</taxon>
        <taxon>Desulfofustis</taxon>
    </lineage>
</organism>
<feature type="transmembrane region" description="Helical" evidence="1">
    <location>
        <begin position="160"/>
        <end position="180"/>
    </location>
</feature>
<keyword evidence="1" id="KW-0812">Transmembrane</keyword>
<keyword evidence="1" id="KW-1133">Transmembrane helix</keyword>
<feature type="transmembrane region" description="Helical" evidence="1">
    <location>
        <begin position="328"/>
        <end position="355"/>
    </location>
</feature>
<reference evidence="2 3" key="1">
    <citation type="submission" date="2022-01" db="EMBL/GenBank/DDBJ databases">
        <title>Desulfofustis limnae sp. nov., a novel mesophilic sulfate-reducing bacterium isolated from marsh soil.</title>
        <authorList>
            <person name="Watanabe M."/>
            <person name="Takahashi A."/>
            <person name="Kojima H."/>
            <person name="Fukui M."/>
        </authorList>
    </citation>
    <scope>NUCLEOTIDE SEQUENCE [LARGE SCALE GENOMIC DNA]</scope>
    <source>
        <strain evidence="2 3">PPLL</strain>
    </source>
</reference>